<dbReference type="Proteomes" id="UP001178461">
    <property type="component" value="Chromosome 4"/>
</dbReference>
<feature type="compositionally biased region" description="Polar residues" evidence="1">
    <location>
        <begin position="254"/>
        <end position="269"/>
    </location>
</feature>
<dbReference type="GO" id="GO:0005739">
    <property type="term" value="C:mitochondrion"/>
    <property type="evidence" value="ECO:0007669"/>
    <property type="project" value="InterPro"/>
</dbReference>
<dbReference type="AlphaFoldDB" id="A0AA35K7V2"/>
<dbReference type="PANTHER" id="PTHR17117:SF3">
    <property type="entry name" value="NADH DEHYDROGENASE [UBIQUINONE] FLAVOPROTEIN 3, MITOCHONDRIAL"/>
    <property type="match status" value="1"/>
</dbReference>
<feature type="compositionally biased region" description="Low complexity" evidence="1">
    <location>
        <begin position="337"/>
        <end position="346"/>
    </location>
</feature>
<evidence type="ECO:0000256" key="1">
    <source>
        <dbReference type="SAM" id="MobiDB-lite"/>
    </source>
</evidence>
<dbReference type="GO" id="GO:0045271">
    <property type="term" value="C:respiratory chain complex I"/>
    <property type="evidence" value="ECO:0007669"/>
    <property type="project" value="InterPro"/>
</dbReference>
<feature type="region of interest" description="Disordered" evidence="1">
    <location>
        <begin position="91"/>
        <end position="269"/>
    </location>
</feature>
<dbReference type="PANTHER" id="PTHR17117">
    <property type="entry name" value="NADH-UBIQUINONE OXIDOREDUCTASE"/>
    <property type="match status" value="1"/>
</dbReference>
<name>A0AA35K7V2_9SAUR</name>
<evidence type="ECO:0000313" key="2">
    <source>
        <dbReference type="EMBL" id="CAI5772489.1"/>
    </source>
</evidence>
<feature type="region of interest" description="Disordered" evidence="1">
    <location>
        <begin position="327"/>
        <end position="346"/>
    </location>
</feature>
<keyword evidence="3" id="KW-1185">Reference proteome</keyword>
<dbReference type="Pfam" id="PF15880">
    <property type="entry name" value="NDUFV3"/>
    <property type="match status" value="1"/>
</dbReference>
<sequence length="391" mass="42265">MATALLISCGRTAVLKTFKLQAWGLRSVPPAVSLCTKPGGDKKVSKRNKGEIINTKPDAAVKLKDEDLRKYLAKKTVVKFPQRAKLPSLEGHSVVSSTAGLGKKKGDEETSSSSSSESDSSSDSDEEDSASKDTIKTKVSFPSRDPPSSGDRTKKAKITSEKHFPQEQVKGKAAKKLPYSPGFTESPVKQKEVHQTTAGDKLLWSDLSKSATNRRHEEARLKSTDFGTKVAESQRPTDVAKQLEASPPEASPLGATSSILSRPQSVPQQNAAQNLTLPRQGGSVAVEAQKTDMQGRTAAVPQGEVLGGRVPAAEITVKEEIALEAGVQTEQQSTIQEAEPPVETAPETFDMSTYKNLQHHDYTSYTFVDYDVQLAKFRLPQPSSGRVSPRH</sequence>
<accession>A0AA35K7V2</accession>
<protein>
    <submittedName>
        <fullName evidence="2">Dehydrogenase [ubiquinone] flavoprotein 3, mitochondrial</fullName>
    </submittedName>
</protein>
<dbReference type="InterPro" id="IPR026193">
    <property type="entry name" value="NDUFV3"/>
</dbReference>
<gene>
    <name evidence="2" type="ORF">PODLI_1B001003</name>
</gene>
<proteinExistence type="predicted"/>
<evidence type="ECO:0000313" key="3">
    <source>
        <dbReference type="Proteomes" id="UP001178461"/>
    </source>
</evidence>
<feature type="compositionally biased region" description="Basic and acidic residues" evidence="1">
    <location>
        <begin position="214"/>
        <end position="223"/>
    </location>
</feature>
<organism evidence="2 3">
    <name type="scientific">Podarcis lilfordi</name>
    <name type="common">Lilford's wall lizard</name>
    <dbReference type="NCBI Taxonomy" id="74358"/>
    <lineage>
        <taxon>Eukaryota</taxon>
        <taxon>Metazoa</taxon>
        <taxon>Chordata</taxon>
        <taxon>Craniata</taxon>
        <taxon>Vertebrata</taxon>
        <taxon>Euteleostomi</taxon>
        <taxon>Lepidosauria</taxon>
        <taxon>Squamata</taxon>
        <taxon>Bifurcata</taxon>
        <taxon>Unidentata</taxon>
        <taxon>Episquamata</taxon>
        <taxon>Laterata</taxon>
        <taxon>Lacertibaenia</taxon>
        <taxon>Lacertidae</taxon>
        <taxon>Podarcis</taxon>
    </lineage>
</organism>
<dbReference type="GO" id="GO:0042775">
    <property type="term" value="P:mitochondrial ATP synthesis coupled electron transport"/>
    <property type="evidence" value="ECO:0007669"/>
    <property type="project" value="TreeGrafter"/>
</dbReference>
<reference evidence="2" key="1">
    <citation type="submission" date="2022-12" db="EMBL/GenBank/DDBJ databases">
        <authorList>
            <person name="Alioto T."/>
            <person name="Alioto T."/>
            <person name="Gomez Garrido J."/>
        </authorList>
    </citation>
    <scope>NUCLEOTIDE SEQUENCE</scope>
</reference>
<dbReference type="EMBL" id="OX395129">
    <property type="protein sequence ID" value="CAI5772489.1"/>
    <property type="molecule type" value="Genomic_DNA"/>
</dbReference>